<accession>A0A9D7XN29</accession>
<dbReference type="Proteomes" id="UP000808337">
    <property type="component" value="Unassembled WGS sequence"/>
</dbReference>
<evidence type="ECO:0000313" key="2">
    <source>
        <dbReference type="Proteomes" id="UP000808337"/>
    </source>
</evidence>
<dbReference type="EMBL" id="JADKGY010000001">
    <property type="protein sequence ID" value="MBK9981790.1"/>
    <property type="molecule type" value="Genomic_DNA"/>
</dbReference>
<proteinExistence type="predicted"/>
<organism evidence="1 2">
    <name type="scientific">Candidatus Opimibacter skivensis</name>
    <dbReference type="NCBI Taxonomy" id="2982028"/>
    <lineage>
        <taxon>Bacteria</taxon>
        <taxon>Pseudomonadati</taxon>
        <taxon>Bacteroidota</taxon>
        <taxon>Saprospiria</taxon>
        <taxon>Saprospirales</taxon>
        <taxon>Saprospiraceae</taxon>
        <taxon>Candidatus Opimibacter</taxon>
    </lineage>
</organism>
<reference evidence="1 2" key="1">
    <citation type="submission" date="2020-10" db="EMBL/GenBank/DDBJ databases">
        <title>Connecting structure to function with the recovery of over 1000 high-quality activated sludge metagenome-assembled genomes encoding full-length rRNA genes using long-read sequencing.</title>
        <authorList>
            <person name="Singleton C.M."/>
            <person name="Petriglieri F."/>
            <person name="Kristensen J.M."/>
            <person name="Kirkegaard R.H."/>
            <person name="Michaelsen T.Y."/>
            <person name="Andersen M.H."/>
            <person name="Karst S.M."/>
            <person name="Dueholm M.S."/>
            <person name="Nielsen P.H."/>
            <person name="Albertsen M."/>
        </authorList>
    </citation>
    <scope>NUCLEOTIDE SEQUENCE [LARGE SCALE GENOMIC DNA]</scope>
    <source>
        <strain evidence="1">Ribe_18-Q3-R11-54_MAXAC.273</strain>
    </source>
</reference>
<evidence type="ECO:0000313" key="1">
    <source>
        <dbReference type="EMBL" id="MBK9981790.1"/>
    </source>
</evidence>
<protein>
    <submittedName>
        <fullName evidence="1">Uncharacterized protein</fullName>
    </submittedName>
</protein>
<gene>
    <name evidence="1" type="ORF">IPP15_05095</name>
</gene>
<name>A0A9D7XN29_9BACT</name>
<comment type="caution">
    <text evidence="1">The sequence shown here is derived from an EMBL/GenBank/DDBJ whole genome shotgun (WGS) entry which is preliminary data.</text>
</comment>
<dbReference type="AlphaFoldDB" id="A0A9D7XN29"/>
<sequence length="106" mass="12187">MKPSGLILSLSGLFCLNSCHDTMDITPCLDEKIKDFKKEYSAESIVRIDKPGEALYWFIDIYGDGFEEIFNEKCELVCVTDCECVGTFVQCDETQFDYPMVTIWEK</sequence>